<dbReference type="CDD" id="cd01560">
    <property type="entry name" value="Thr-synth_2"/>
    <property type="match status" value="1"/>
</dbReference>
<dbReference type="InterPro" id="IPR004450">
    <property type="entry name" value="Thr_synthase-like"/>
</dbReference>
<dbReference type="Pfam" id="PF14821">
    <property type="entry name" value="Thr_synth_N"/>
    <property type="match status" value="1"/>
</dbReference>
<dbReference type="InterPro" id="IPR000634">
    <property type="entry name" value="Ser/Thr_deHydtase_PyrdxlP-BS"/>
</dbReference>
<evidence type="ECO:0000256" key="3">
    <source>
        <dbReference type="ARBA" id="ARBA00018679"/>
    </source>
</evidence>
<dbReference type="NCBIfam" id="TIGR00260">
    <property type="entry name" value="thrC"/>
    <property type="match status" value="1"/>
</dbReference>
<accession>A0ABV3SQS3</accession>
<dbReference type="PROSITE" id="PS00165">
    <property type="entry name" value="DEHYDRATASE_SER_THR"/>
    <property type="match status" value="1"/>
</dbReference>
<dbReference type="SUPFAM" id="SSF53686">
    <property type="entry name" value="Tryptophan synthase beta subunit-like PLP-dependent enzymes"/>
    <property type="match status" value="1"/>
</dbReference>
<keyword evidence="4" id="KW-0028">Amino-acid biosynthesis</keyword>
<dbReference type="RefSeq" id="WP_367956882.1">
    <property type="nucleotide sequence ID" value="NZ_JBDPGJ010000007.1"/>
</dbReference>
<dbReference type="Pfam" id="PF24857">
    <property type="entry name" value="THR4_C"/>
    <property type="match status" value="1"/>
</dbReference>
<name>A0ABV3SQS3_9HYPH</name>
<dbReference type="InterPro" id="IPR051166">
    <property type="entry name" value="Threonine_Synthase"/>
</dbReference>
<keyword evidence="12" id="KW-1185">Reference proteome</keyword>
<evidence type="ECO:0000256" key="2">
    <source>
        <dbReference type="ARBA" id="ARBA00005517"/>
    </source>
</evidence>
<proteinExistence type="inferred from homology"/>
<dbReference type="InterPro" id="IPR037158">
    <property type="entry name" value="Thr_synth_N_sf"/>
</dbReference>
<comment type="cofactor">
    <cofactor evidence="1">
        <name>pyridoxal 5'-phosphate</name>
        <dbReference type="ChEBI" id="CHEBI:597326"/>
    </cofactor>
</comment>
<dbReference type="Proteomes" id="UP001556692">
    <property type="component" value="Unassembled WGS sequence"/>
</dbReference>
<comment type="caution">
    <text evidence="11">The sequence shown here is derived from an EMBL/GenBank/DDBJ whole genome shotgun (WGS) entry which is preliminary data.</text>
</comment>
<dbReference type="PANTHER" id="PTHR42690:SF1">
    <property type="entry name" value="THREONINE SYNTHASE-LIKE 2"/>
    <property type="match status" value="1"/>
</dbReference>
<evidence type="ECO:0000256" key="1">
    <source>
        <dbReference type="ARBA" id="ARBA00001933"/>
    </source>
</evidence>
<comment type="pathway">
    <text evidence="7">Amino-acid biosynthesis.</text>
</comment>
<protein>
    <recommendedName>
        <fullName evidence="3 9">Threonine synthase</fullName>
        <ecNumber evidence="9">4.2.3.1</ecNumber>
    </recommendedName>
</protein>
<organism evidence="11 12">
    <name type="scientific">Aquibium pacificus</name>
    <dbReference type="NCBI Taxonomy" id="3153579"/>
    <lineage>
        <taxon>Bacteria</taxon>
        <taxon>Pseudomonadati</taxon>
        <taxon>Pseudomonadota</taxon>
        <taxon>Alphaproteobacteria</taxon>
        <taxon>Hyphomicrobiales</taxon>
        <taxon>Phyllobacteriaceae</taxon>
        <taxon>Aquibium</taxon>
    </lineage>
</organism>
<dbReference type="EMBL" id="JBDPGJ010000007">
    <property type="protein sequence ID" value="MEX0409039.1"/>
    <property type="molecule type" value="Genomic_DNA"/>
</dbReference>
<dbReference type="EC" id="4.2.3.1" evidence="9"/>
<keyword evidence="5" id="KW-0663">Pyridoxal phosphate</keyword>
<dbReference type="PANTHER" id="PTHR42690">
    <property type="entry name" value="THREONINE SYNTHASE FAMILY MEMBER"/>
    <property type="match status" value="1"/>
</dbReference>
<dbReference type="GO" id="GO:0004795">
    <property type="term" value="F:threonine synthase activity"/>
    <property type="evidence" value="ECO:0007669"/>
    <property type="project" value="UniProtKB-EC"/>
</dbReference>
<dbReference type="InterPro" id="IPR036052">
    <property type="entry name" value="TrpB-like_PALP_sf"/>
</dbReference>
<gene>
    <name evidence="11" type="primary">thrC</name>
    <name evidence="11" type="ORF">ABGN05_25690</name>
</gene>
<evidence type="ECO:0000256" key="9">
    <source>
        <dbReference type="NCBIfam" id="TIGR00260"/>
    </source>
</evidence>
<evidence type="ECO:0000256" key="6">
    <source>
        <dbReference type="ARBA" id="ARBA00023239"/>
    </source>
</evidence>
<reference evidence="11 12" key="1">
    <citation type="submission" date="2024-05" db="EMBL/GenBank/DDBJ databases">
        <authorList>
            <person name="Jiang F."/>
        </authorList>
    </citation>
    <scope>NUCLEOTIDE SEQUENCE [LARGE SCALE GENOMIC DNA]</scope>
    <source>
        <strain evidence="11 12">LZ166</strain>
    </source>
</reference>
<evidence type="ECO:0000313" key="11">
    <source>
        <dbReference type="EMBL" id="MEX0409039.1"/>
    </source>
</evidence>
<evidence type="ECO:0000256" key="7">
    <source>
        <dbReference type="ARBA" id="ARBA00029440"/>
    </source>
</evidence>
<keyword evidence="6 11" id="KW-0456">Lyase</keyword>
<evidence type="ECO:0000256" key="4">
    <source>
        <dbReference type="ARBA" id="ARBA00022605"/>
    </source>
</evidence>
<evidence type="ECO:0000256" key="5">
    <source>
        <dbReference type="ARBA" id="ARBA00022898"/>
    </source>
</evidence>
<sequence>MRYISTRGAAPVLGFGDVLLAGLARDGGLYLPEAWPQLSPAEIRALRGLPYPEIATRILTPFLGGEIDHATFARIVEESYATFRHPATCPIVQTGPDEFVLELFHGPTLAFKDVAMQLLARLIDHVLAERGQRATIVGATSGDTGGAAIEAFAGRDRADLFVLFPHGKVSAVQRLQMTSSLAANVHALAIEGNFDDCQSIVKAMFNDHGFRDRVGLSGVNSINWARIMAQIVYYFSSALSLGAPDRPVSFTVPTGNFGDIFAGYAAKKMGLPIERLVIATNDNDILARTLETGRYETRPVIATTSPSMDIQISSNFERLLFEAAGRSAEATVSAMQGLKQSGAFTIPERTLAAIRAEFSAGRSSMEETAATIAGTLADCDYLADPHTATALAVARREATGSAPMIVLSTAHPAKFPDAVEAAAGMRPNLPSWLAGLMEREEKYTVLPSDEKMVEDHISSRARTAA</sequence>
<comment type="similarity">
    <text evidence="2">Belongs to the threonine synthase family.</text>
</comment>
<dbReference type="Gene3D" id="3.90.1380.10">
    <property type="entry name" value="Threonine synthase, N-terminal domain"/>
    <property type="match status" value="1"/>
</dbReference>
<evidence type="ECO:0000313" key="12">
    <source>
        <dbReference type="Proteomes" id="UP001556692"/>
    </source>
</evidence>
<dbReference type="InterPro" id="IPR029144">
    <property type="entry name" value="Thr_synth_N"/>
</dbReference>
<evidence type="ECO:0000256" key="8">
    <source>
        <dbReference type="ARBA" id="ARBA00049144"/>
    </source>
</evidence>
<feature type="domain" description="Threonine synthase N-terminal" evidence="10">
    <location>
        <begin position="2"/>
        <end position="80"/>
    </location>
</feature>
<dbReference type="Gene3D" id="3.40.50.1100">
    <property type="match status" value="2"/>
</dbReference>
<comment type="catalytic activity">
    <reaction evidence="8">
        <text>O-phospho-L-homoserine + H2O = L-threonine + phosphate</text>
        <dbReference type="Rhea" id="RHEA:10840"/>
        <dbReference type="ChEBI" id="CHEBI:15377"/>
        <dbReference type="ChEBI" id="CHEBI:43474"/>
        <dbReference type="ChEBI" id="CHEBI:57590"/>
        <dbReference type="ChEBI" id="CHEBI:57926"/>
        <dbReference type="EC" id="4.2.3.1"/>
    </reaction>
</comment>
<evidence type="ECO:0000259" key="10">
    <source>
        <dbReference type="Pfam" id="PF14821"/>
    </source>
</evidence>